<name>A0ACB0Z962_MELEN</name>
<dbReference type="Proteomes" id="UP001497535">
    <property type="component" value="Unassembled WGS sequence"/>
</dbReference>
<reference evidence="1" key="1">
    <citation type="submission" date="2023-11" db="EMBL/GenBank/DDBJ databases">
        <authorList>
            <person name="Poullet M."/>
        </authorList>
    </citation>
    <scope>NUCLEOTIDE SEQUENCE</scope>
    <source>
        <strain evidence="1">E1834</strain>
    </source>
</reference>
<sequence length="78" mass="9137">MMNRKSNSHNQSPSKSAELVKVIEEQQKLGAEILAHYRLMKSKIEFIETLQNFVKQNTLRVITESQKENMPNRTYDDV</sequence>
<evidence type="ECO:0000313" key="2">
    <source>
        <dbReference type="Proteomes" id="UP001497535"/>
    </source>
</evidence>
<protein>
    <submittedName>
        <fullName evidence="1">Uncharacterized protein</fullName>
    </submittedName>
</protein>
<dbReference type="EMBL" id="CAVMJV010000028">
    <property type="protein sequence ID" value="CAK5075527.1"/>
    <property type="molecule type" value="Genomic_DNA"/>
</dbReference>
<evidence type="ECO:0000313" key="1">
    <source>
        <dbReference type="EMBL" id="CAK5075527.1"/>
    </source>
</evidence>
<proteinExistence type="predicted"/>
<comment type="caution">
    <text evidence="1">The sequence shown here is derived from an EMBL/GenBank/DDBJ whole genome shotgun (WGS) entry which is preliminary data.</text>
</comment>
<accession>A0ACB0Z962</accession>
<gene>
    <name evidence="1" type="ORF">MENTE1834_LOCUS22341</name>
</gene>
<keyword evidence="2" id="KW-1185">Reference proteome</keyword>
<organism evidence="1 2">
    <name type="scientific">Meloidogyne enterolobii</name>
    <name type="common">Root-knot nematode worm</name>
    <name type="synonym">Meloidogyne mayaguensis</name>
    <dbReference type="NCBI Taxonomy" id="390850"/>
    <lineage>
        <taxon>Eukaryota</taxon>
        <taxon>Metazoa</taxon>
        <taxon>Ecdysozoa</taxon>
        <taxon>Nematoda</taxon>
        <taxon>Chromadorea</taxon>
        <taxon>Rhabditida</taxon>
        <taxon>Tylenchina</taxon>
        <taxon>Tylenchomorpha</taxon>
        <taxon>Tylenchoidea</taxon>
        <taxon>Meloidogynidae</taxon>
        <taxon>Meloidogyninae</taxon>
        <taxon>Meloidogyne</taxon>
    </lineage>
</organism>